<dbReference type="SMART" id="SM00388">
    <property type="entry name" value="HisKA"/>
    <property type="match status" value="1"/>
</dbReference>
<dbReference type="Gene3D" id="1.10.287.130">
    <property type="match status" value="1"/>
</dbReference>
<evidence type="ECO:0000256" key="7">
    <source>
        <dbReference type="ARBA" id="ARBA00022840"/>
    </source>
</evidence>
<dbReference type="PROSITE" id="PS50112">
    <property type="entry name" value="PAS"/>
    <property type="match status" value="1"/>
</dbReference>
<keyword evidence="5" id="KW-0547">Nucleotide-binding</keyword>
<dbReference type="InterPro" id="IPR035965">
    <property type="entry name" value="PAS-like_dom_sf"/>
</dbReference>
<dbReference type="Gene3D" id="3.30.450.20">
    <property type="entry name" value="PAS domain"/>
    <property type="match status" value="1"/>
</dbReference>
<dbReference type="CDD" id="cd00082">
    <property type="entry name" value="HisKA"/>
    <property type="match status" value="1"/>
</dbReference>
<evidence type="ECO:0000259" key="10">
    <source>
        <dbReference type="PROSITE" id="PS50109"/>
    </source>
</evidence>
<dbReference type="InterPro" id="IPR003594">
    <property type="entry name" value="HATPase_dom"/>
</dbReference>
<keyword evidence="6" id="KW-0418">Kinase</keyword>
<protein>
    <recommendedName>
        <fullName evidence="2">histidine kinase</fullName>
        <ecNumber evidence="2">2.7.13.3</ecNumber>
    </recommendedName>
</protein>
<evidence type="ECO:0000313" key="13">
    <source>
        <dbReference type="EMBL" id="MFE8699640.1"/>
    </source>
</evidence>
<dbReference type="PANTHER" id="PTHR43065">
    <property type="entry name" value="SENSOR HISTIDINE KINASE"/>
    <property type="match status" value="1"/>
</dbReference>
<dbReference type="PROSITE" id="PS50109">
    <property type="entry name" value="HIS_KIN"/>
    <property type="match status" value="1"/>
</dbReference>
<dbReference type="PRINTS" id="PR00344">
    <property type="entry name" value="BCTRLSENSOR"/>
</dbReference>
<dbReference type="SUPFAM" id="SSF47384">
    <property type="entry name" value="Homodimeric domain of signal transducing histidine kinase"/>
    <property type="match status" value="1"/>
</dbReference>
<dbReference type="Pfam" id="PF02518">
    <property type="entry name" value="HATPase_c"/>
    <property type="match status" value="1"/>
</dbReference>
<dbReference type="InterPro" id="IPR000700">
    <property type="entry name" value="PAS-assoc_C"/>
</dbReference>
<dbReference type="SMART" id="SM00387">
    <property type="entry name" value="HATPase_c"/>
    <property type="match status" value="1"/>
</dbReference>
<dbReference type="InterPro" id="IPR003661">
    <property type="entry name" value="HisK_dim/P_dom"/>
</dbReference>
<comment type="catalytic activity">
    <reaction evidence="1">
        <text>ATP + protein L-histidine = ADP + protein N-phospho-L-histidine.</text>
        <dbReference type="EC" id="2.7.13.3"/>
    </reaction>
</comment>
<dbReference type="SMART" id="SM00091">
    <property type="entry name" value="PAS"/>
    <property type="match status" value="1"/>
</dbReference>
<dbReference type="EC" id="2.7.13.3" evidence="2"/>
<comment type="caution">
    <text evidence="13">The sequence shown here is derived from an EMBL/GenBank/DDBJ whole genome shotgun (WGS) entry which is preliminary data.</text>
</comment>
<feature type="domain" description="PAS" evidence="11">
    <location>
        <begin position="72"/>
        <end position="141"/>
    </location>
</feature>
<evidence type="ECO:0000256" key="9">
    <source>
        <dbReference type="SAM" id="Phobius"/>
    </source>
</evidence>
<feature type="transmembrane region" description="Helical" evidence="9">
    <location>
        <begin position="39"/>
        <end position="60"/>
    </location>
</feature>
<dbReference type="EMBL" id="JBIACK010000001">
    <property type="protein sequence ID" value="MFE8699640.1"/>
    <property type="molecule type" value="Genomic_DNA"/>
</dbReference>
<dbReference type="PROSITE" id="PS50113">
    <property type="entry name" value="PAC"/>
    <property type="match status" value="1"/>
</dbReference>
<dbReference type="GO" id="GO:0005524">
    <property type="term" value="F:ATP binding"/>
    <property type="evidence" value="ECO:0007669"/>
    <property type="project" value="UniProtKB-KW"/>
</dbReference>
<proteinExistence type="predicted"/>
<dbReference type="InterPro" id="IPR036890">
    <property type="entry name" value="HATPase_C_sf"/>
</dbReference>
<dbReference type="InterPro" id="IPR036097">
    <property type="entry name" value="HisK_dim/P_sf"/>
</dbReference>
<dbReference type="PANTHER" id="PTHR43065:SF34">
    <property type="entry name" value="SPORULATION KINASE A"/>
    <property type="match status" value="1"/>
</dbReference>
<evidence type="ECO:0000256" key="3">
    <source>
        <dbReference type="ARBA" id="ARBA00022553"/>
    </source>
</evidence>
<evidence type="ECO:0000259" key="12">
    <source>
        <dbReference type="PROSITE" id="PS50113"/>
    </source>
</evidence>
<keyword evidence="8" id="KW-0902">Two-component regulatory system</keyword>
<keyword evidence="9" id="KW-1133">Transmembrane helix</keyword>
<dbReference type="InterPro" id="IPR013767">
    <property type="entry name" value="PAS_fold"/>
</dbReference>
<dbReference type="SUPFAM" id="SSF55874">
    <property type="entry name" value="ATPase domain of HSP90 chaperone/DNA topoisomerase II/histidine kinase"/>
    <property type="match status" value="1"/>
</dbReference>
<dbReference type="SUPFAM" id="SSF55785">
    <property type="entry name" value="PYP-like sensor domain (PAS domain)"/>
    <property type="match status" value="1"/>
</dbReference>
<keyword evidence="9" id="KW-0472">Membrane</keyword>
<organism evidence="13 14">
    <name type="scientific">Cytobacillus spartinae</name>
    <dbReference type="NCBI Taxonomy" id="3299023"/>
    <lineage>
        <taxon>Bacteria</taxon>
        <taxon>Bacillati</taxon>
        <taxon>Bacillota</taxon>
        <taxon>Bacilli</taxon>
        <taxon>Bacillales</taxon>
        <taxon>Bacillaceae</taxon>
        <taxon>Cytobacillus</taxon>
    </lineage>
</organism>
<evidence type="ECO:0000256" key="2">
    <source>
        <dbReference type="ARBA" id="ARBA00012438"/>
    </source>
</evidence>
<dbReference type="NCBIfam" id="TIGR00229">
    <property type="entry name" value="sensory_box"/>
    <property type="match status" value="1"/>
</dbReference>
<accession>A0ABW6K634</accession>
<evidence type="ECO:0000259" key="11">
    <source>
        <dbReference type="PROSITE" id="PS50112"/>
    </source>
</evidence>
<dbReference type="Pfam" id="PF00989">
    <property type="entry name" value="PAS"/>
    <property type="match status" value="1"/>
</dbReference>
<keyword evidence="3" id="KW-0597">Phosphoprotein</keyword>
<keyword evidence="4" id="KW-0808">Transferase</keyword>
<dbReference type="InterPro" id="IPR000014">
    <property type="entry name" value="PAS"/>
</dbReference>
<dbReference type="CDD" id="cd00130">
    <property type="entry name" value="PAS"/>
    <property type="match status" value="1"/>
</dbReference>
<dbReference type="Pfam" id="PF00512">
    <property type="entry name" value="HisKA"/>
    <property type="match status" value="1"/>
</dbReference>
<evidence type="ECO:0000256" key="5">
    <source>
        <dbReference type="ARBA" id="ARBA00022741"/>
    </source>
</evidence>
<sequence>MFFKALTYLKNHTSLLYYLLFFLISLFIFHHYVTLTGSPIWIILFYIFSSISTYLIVSYFRKKEINKRNYESEQRYKRLIDHHPDGIVIHEKGRIVYANSVAVEYLGYSEEEVLGKTLIDFTHPSGHATIIEREKEIYSTDEDIVLNLNEYELIAKDGSSVFVESKAIICQFNDKRCVQLVIRNITEKKKQEEQLKLSEKLAVVGQIAAGIAHEIRNPLTSIKGFIQMMEESAKNPTYYKVIMAEIDRINQVTNDFLILAKPQASNLKVCNVTKILNDVITLMQPEALLHHVICSFNHSNIEHLLLCDKNELKQVFINIIKNSIEATPHGGQISISCKQIDGKLQILIEDTGTGIPKNRLPHIGQPFYTLKEKGTGLGLMTSIKIIEKHQGTFQIESTEGKGTTVTLTFPIDLPSYTAAMGTGK</sequence>
<evidence type="ECO:0000256" key="6">
    <source>
        <dbReference type="ARBA" id="ARBA00022777"/>
    </source>
</evidence>
<gene>
    <name evidence="13" type="ORF">ACFYKX_03270</name>
</gene>
<keyword evidence="7 13" id="KW-0067">ATP-binding</keyword>
<evidence type="ECO:0000256" key="8">
    <source>
        <dbReference type="ARBA" id="ARBA00023012"/>
    </source>
</evidence>
<keyword evidence="14" id="KW-1185">Reference proteome</keyword>
<dbReference type="InterPro" id="IPR004358">
    <property type="entry name" value="Sig_transdc_His_kin-like_C"/>
</dbReference>
<evidence type="ECO:0000256" key="4">
    <source>
        <dbReference type="ARBA" id="ARBA00022679"/>
    </source>
</evidence>
<dbReference type="Gene3D" id="3.30.565.10">
    <property type="entry name" value="Histidine kinase-like ATPase, C-terminal domain"/>
    <property type="match status" value="1"/>
</dbReference>
<dbReference type="InterPro" id="IPR005467">
    <property type="entry name" value="His_kinase_dom"/>
</dbReference>
<feature type="domain" description="Histidine kinase" evidence="10">
    <location>
        <begin position="210"/>
        <end position="413"/>
    </location>
</feature>
<dbReference type="Proteomes" id="UP001601059">
    <property type="component" value="Unassembled WGS sequence"/>
</dbReference>
<reference evidence="13 14" key="1">
    <citation type="submission" date="2024-08" db="EMBL/GenBank/DDBJ databases">
        <title>Two novel Cytobacillus novel species.</title>
        <authorList>
            <person name="Liu G."/>
        </authorList>
    </citation>
    <scope>NUCLEOTIDE SEQUENCE [LARGE SCALE GENOMIC DNA]</scope>
    <source>
        <strain evidence="13 14">FJAT-54145</strain>
    </source>
</reference>
<dbReference type="RefSeq" id="WP_389358007.1">
    <property type="nucleotide sequence ID" value="NZ_JBIACK010000001.1"/>
</dbReference>
<feature type="domain" description="PAC" evidence="12">
    <location>
        <begin position="147"/>
        <end position="197"/>
    </location>
</feature>
<name>A0ABW6K634_9BACI</name>
<evidence type="ECO:0000313" key="14">
    <source>
        <dbReference type="Proteomes" id="UP001601059"/>
    </source>
</evidence>
<keyword evidence="9" id="KW-0812">Transmembrane</keyword>
<evidence type="ECO:0000256" key="1">
    <source>
        <dbReference type="ARBA" id="ARBA00000085"/>
    </source>
</evidence>
<feature type="transmembrane region" description="Helical" evidence="9">
    <location>
        <begin position="15"/>
        <end position="33"/>
    </location>
</feature>
<dbReference type="CDD" id="cd00075">
    <property type="entry name" value="HATPase"/>
    <property type="match status" value="1"/>
</dbReference>